<evidence type="ECO:0000256" key="5">
    <source>
        <dbReference type="ARBA" id="ARBA00023125"/>
    </source>
</evidence>
<gene>
    <name evidence="12" type="primary">yycF_2</name>
    <name evidence="12" type="ORF">ACWI_14680</name>
    <name evidence="13" type="ORF">LNN31_17790</name>
</gene>
<dbReference type="EMBL" id="CP087994">
    <property type="protein sequence ID" value="UYO62610.1"/>
    <property type="molecule type" value="Genomic_DNA"/>
</dbReference>
<dbReference type="SUPFAM" id="SSF52172">
    <property type="entry name" value="CheY-like"/>
    <property type="match status" value="1"/>
</dbReference>
<evidence type="ECO:0000256" key="6">
    <source>
        <dbReference type="ARBA" id="ARBA00023163"/>
    </source>
</evidence>
<dbReference type="SMART" id="SM00448">
    <property type="entry name" value="REC"/>
    <property type="match status" value="1"/>
</dbReference>
<dbReference type="STRING" id="52694.ACWI_14680"/>
<evidence type="ECO:0000259" key="10">
    <source>
        <dbReference type="PROSITE" id="PS50110"/>
    </source>
</evidence>
<evidence type="ECO:0000313" key="13">
    <source>
        <dbReference type="EMBL" id="UYO62610.1"/>
    </source>
</evidence>
<comment type="function">
    <text evidence="7">May play the central regulatory role in sporulation. It may be an element of the effector pathway responsible for the activation of sporulation genes in response to nutritional stress. Spo0A may act in concert with spo0H (a sigma factor) to control the expression of some genes that are critical to the sporulation process.</text>
</comment>
<dbReference type="GO" id="GO:0000156">
    <property type="term" value="F:phosphorelay response regulator activity"/>
    <property type="evidence" value="ECO:0007669"/>
    <property type="project" value="TreeGrafter"/>
</dbReference>
<feature type="domain" description="OmpR/PhoB-type" evidence="11">
    <location>
        <begin position="127"/>
        <end position="223"/>
    </location>
</feature>
<sequence>MPKQILVADDDSDIAAIIAEVLTDEGYLVHTASNGLEVLDKINTHEISLLILDIMMPEMDGLEVLTQLKKESNIPVMILSAKGRDIDKVIGLQIGADDYMAKPFSLDELVARVSAHLRREHRREKINEIIRLSTIELNKSTFQVFVKGTPKDFSTKEFLILSYLIENKGQVLTREQIYEAVWKDAYGGDMTTVTVHIKNIRSKLGCESNLLETVWGVGYRMTGGH</sequence>
<evidence type="ECO:0000313" key="12">
    <source>
        <dbReference type="EMBL" id="OFV70882.1"/>
    </source>
</evidence>
<dbReference type="PROSITE" id="PS51755">
    <property type="entry name" value="OMPR_PHOB"/>
    <property type="match status" value="1"/>
</dbReference>
<dbReference type="FunFam" id="1.10.10.10:FF:000018">
    <property type="entry name" value="DNA-binding response regulator ResD"/>
    <property type="match status" value="1"/>
</dbReference>
<evidence type="ECO:0000256" key="2">
    <source>
        <dbReference type="ARBA" id="ARBA00022553"/>
    </source>
</evidence>
<dbReference type="FunFam" id="3.40.50.2300:FF:000001">
    <property type="entry name" value="DNA-binding response regulator PhoB"/>
    <property type="match status" value="1"/>
</dbReference>
<feature type="DNA-binding region" description="OmpR/PhoB-type" evidence="9">
    <location>
        <begin position="127"/>
        <end position="223"/>
    </location>
</feature>
<evidence type="ECO:0000256" key="7">
    <source>
        <dbReference type="ARBA" id="ARBA00024867"/>
    </source>
</evidence>
<dbReference type="InterPro" id="IPR001789">
    <property type="entry name" value="Sig_transdc_resp-reg_receiver"/>
</dbReference>
<proteinExistence type="predicted"/>
<dbReference type="InterPro" id="IPR011006">
    <property type="entry name" value="CheY-like_superfamily"/>
</dbReference>
<evidence type="ECO:0000256" key="4">
    <source>
        <dbReference type="ARBA" id="ARBA00023015"/>
    </source>
</evidence>
<dbReference type="Pfam" id="PF00072">
    <property type="entry name" value="Response_reg"/>
    <property type="match status" value="1"/>
</dbReference>
<dbReference type="GO" id="GO:0005829">
    <property type="term" value="C:cytosol"/>
    <property type="evidence" value="ECO:0007669"/>
    <property type="project" value="TreeGrafter"/>
</dbReference>
<dbReference type="SMART" id="SM00862">
    <property type="entry name" value="Trans_reg_C"/>
    <property type="match status" value="1"/>
</dbReference>
<dbReference type="SUPFAM" id="SSF46894">
    <property type="entry name" value="C-terminal effector domain of the bipartite response regulators"/>
    <property type="match status" value="1"/>
</dbReference>
<dbReference type="Pfam" id="PF00486">
    <property type="entry name" value="Trans_reg_C"/>
    <property type="match status" value="1"/>
</dbReference>
<keyword evidence="2 8" id="KW-0597">Phosphoprotein</keyword>
<dbReference type="InterPro" id="IPR016032">
    <property type="entry name" value="Sig_transdc_resp-reg_C-effctor"/>
</dbReference>
<reference evidence="13" key="2">
    <citation type="submission" date="2021-11" db="EMBL/GenBank/DDBJ databases">
        <title>Isoprene-degrading acetogen.</title>
        <authorList>
            <person name="Yang Y."/>
            <person name="Jin H."/>
            <person name="Yan J."/>
        </authorList>
    </citation>
    <scope>NUCLEOTIDE SEQUENCE</scope>
    <source>
        <strain evidence="13">Berkeley</strain>
    </source>
</reference>
<dbReference type="Gene3D" id="3.40.50.2300">
    <property type="match status" value="1"/>
</dbReference>
<keyword evidence="4" id="KW-0805">Transcription regulation</keyword>
<evidence type="ECO:0000259" key="11">
    <source>
        <dbReference type="PROSITE" id="PS51755"/>
    </source>
</evidence>
<dbReference type="OrthoDB" id="9790454at2"/>
<dbReference type="InterPro" id="IPR001867">
    <property type="entry name" value="OmpR/PhoB-type_DNA-bd"/>
</dbReference>
<dbReference type="AlphaFoldDB" id="A0A1F2PJ52"/>
<evidence type="ECO:0000256" key="1">
    <source>
        <dbReference type="ARBA" id="ARBA00018672"/>
    </source>
</evidence>
<keyword evidence="5 9" id="KW-0238">DNA-binding</keyword>
<protein>
    <recommendedName>
        <fullName evidence="1">Stage 0 sporulation protein A homolog</fullName>
    </recommendedName>
</protein>
<feature type="domain" description="Response regulatory" evidence="10">
    <location>
        <begin position="4"/>
        <end position="117"/>
    </location>
</feature>
<reference evidence="12 14" key="1">
    <citation type="submission" date="2015-09" db="EMBL/GenBank/DDBJ databases">
        <title>Genome sequence of Acetobacterium wieringae DSM 1911.</title>
        <authorList>
            <person name="Poehlein A."/>
            <person name="Bengelsdorf F.R."/>
            <person name="Schiel-Bengelsdorf B."/>
            <person name="Duerre P."/>
            <person name="Daniel R."/>
        </authorList>
    </citation>
    <scope>NUCLEOTIDE SEQUENCE [LARGE SCALE GENOMIC DNA]</scope>
    <source>
        <strain evidence="12 14">DSM 1911</strain>
    </source>
</reference>
<name>A0A1F2PJ52_9FIRM</name>
<accession>A0A1F2PJ52</accession>
<dbReference type="Proteomes" id="UP000176244">
    <property type="component" value="Unassembled WGS sequence"/>
</dbReference>
<keyword evidence="3" id="KW-0902">Two-component regulatory system</keyword>
<evidence type="ECO:0000313" key="15">
    <source>
        <dbReference type="Proteomes" id="UP001163550"/>
    </source>
</evidence>
<dbReference type="PANTHER" id="PTHR48111:SF2">
    <property type="entry name" value="RESPONSE REGULATOR SAER"/>
    <property type="match status" value="1"/>
</dbReference>
<keyword evidence="6" id="KW-0804">Transcription</keyword>
<evidence type="ECO:0000256" key="8">
    <source>
        <dbReference type="PROSITE-ProRule" id="PRU00169"/>
    </source>
</evidence>
<dbReference type="PROSITE" id="PS50110">
    <property type="entry name" value="RESPONSE_REGULATORY"/>
    <property type="match status" value="1"/>
</dbReference>
<dbReference type="InterPro" id="IPR039420">
    <property type="entry name" value="WalR-like"/>
</dbReference>
<dbReference type="Gene3D" id="6.10.250.690">
    <property type="match status" value="1"/>
</dbReference>
<dbReference type="Gene3D" id="1.10.10.10">
    <property type="entry name" value="Winged helix-like DNA-binding domain superfamily/Winged helix DNA-binding domain"/>
    <property type="match status" value="1"/>
</dbReference>
<dbReference type="CDD" id="cd00383">
    <property type="entry name" value="trans_reg_C"/>
    <property type="match status" value="1"/>
</dbReference>
<evidence type="ECO:0000313" key="14">
    <source>
        <dbReference type="Proteomes" id="UP000176244"/>
    </source>
</evidence>
<dbReference type="GO" id="GO:0006355">
    <property type="term" value="P:regulation of DNA-templated transcription"/>
    <property type="evidence" value="ECO:0007669"/>
    <property type="project" value="InterPro"/>
</dbReference>
<evidence type="ECO:0000256" key="3">
    <source>
        <dbReference type="ARBA" id="ARBA00023012"/>
    </source>
</evidence>
<dbReference type="GO" id="GO:0000976">
    <property type="term" value="F:transcription cis-regulatory region binding"/>
    <property type="evidence" value="ECO:0007669"/>
    <property type="project" value="TreeGrafter"/>
</dbReference>
<evidence type="ECO:0000256" key="9">
    <source>
        <dbReference type="PROSITE-ProRule" id="PRU01091"/>
    </source>
</evidence>
<keyword evidence="15" id="KW-1185">Reference proteome</keyword>
<dbReference type="PANTHER" id="PTHR48111">
    <property type="entry name" value="REGULATOR OF RPOS"/>
    <property type="match status" value="1"/>
</dbReference>
<dbReference type="EMBL" id="LKEU01000027">
    <property type="protein sequence ID" value="OFV70882.1"/>
    <property type="molecule type" value="Genomic_DNA"/>
</dbReference>
<dbReference type="RefSeq" id="WP_070370789.1">
    <property type="nucleotide sequence ID" value="NZ_CABIIK010000005.1"/>
</dbReference>
<dbReference type="InterPro" id="IPR036388">
    <property type="entry name" value="WH-like_DNA-bd_sf"/>
</dbReference>
<dbReference type="Proteomes" id="UP001163550">
    <property type="component" value="Chromosome"/>
</dbReference>
<feature type="modified residue" description="4-aspartylphosphate" evidence="8">
    <location>
        <position position="53"/>
    </location>
</feature>
<dbReference type="GO" id="GO:0032993">
    <property type="term" value="C:protein-DNA complex"/>
    <property type="evidence" value="ECO:0007669"/>
    <property type="project" value="TreeGrafter"/>
</dbReference>
<organism evidence="12 14">
    <name type="scientific">Acetobacterium wieringae</name>
    <dbReference type="NCBI Taxonomy" id="52694"/>
    <lineage>
        <taxon>Bacteria</taxon>
        <taxon>Bacillati</taxon>
        <taxon>Bacillota</taxon>
        <taxon>Clostridia</taxon>
        <taxon>Eubacteriales</taxon>
        <taxon>Eubacteriaceae</taxon>
        <taxon>Acetobacterium</taxon>
    </lineage>
</organism>